<feature type="transmembrane region" description="Helical" evidence="1">
    <location>
        <begin position="24"/>
        <end position="42"/>
    </location>
</feature>
<evidence type="ECO:0000313" key="2">
    <source>
        <dbReference type="EMBL" id="SMC23413.1"/>
    </source>
</evidence>
<dbReference type="InterPro" id="IPR050490">
    <property type="entry name" value="Bact_solute-bd_prot1"/>
</dbReference>
<dbReference type="Gene3D" id="3.40.190.10">
    <property type="entry name" value="Periplasmic binding protein-like II"/>
    <property type="match status" value="1"/>
</dbReference>
<keyword evidence="1" id="KW-1133">Transmembrane helix</keyword>
<proteinExistence type="predicted"/>
<reference evidence="2 3" key="1">
    <citation type="submission" date="2017-04" db="EMBL/GenBank/DDBJ databases">
        <authorList>
            <person name="Afonso C.L."/>
            <person name="Miller P.J."/>
            <person name="Scott M.A."/>
            <person name="Spackman E."/>
            <person name="Goraichik I."/>
            <person name="Dimitrov K.M."/>
            <person name="Suarez D.L."/>
            <person name="Swayne D.E."/>
        </authorList>
    </citation>
    <scope>NUCLEOTIDE SEQUENCE [LARGE SCALE GENOMIC DNA]</scope>
    <source>
        <strain evidence="2 3">DSM 12555</strain>
    </source>
</reference>
<organism evidence="2 3">
    <name type="scientific">Clostridium acidisoli DSM 12555</name>
    <dbReference type="NCBI Taxonomy" id="1121291"/>
    <lineage>
        <taxon>Bacteria</taxon>
        <taxon>Bacillati</taxon>
        <taxon>Bacillota</taxon>
        <taxon>Clostridia</taxon>
        <taxon>Eubacteriales</taxon>
        <taxon>Clostridiaceae</taxon>
        <taxon>Clostridium</taxon>
    </lineage>
</organism>
<evidence type="ECO:0000256" key="1">
    <source>
        <dbReference type="SAM" id="Phobius"/>
    </source>
</evidence>
<keyword evidence="1" id="KW-0812">Transmembrane</keyword>
<keyword evidence="3" id="KW-1185">Reference proteome</keyword>
<protein>
    <submittedName>
        <fullName evidence="2">Carbohydrate ABC transporter substrate-binding protein, CUT1 family (TC 3.A.1.1.-)</fullName>
    </submittedName>
</protein>
<dbReference type="Pfam" id="PF01547">
    <property type="entry name" value="SBP_bac_1"/>
    <property type="match status" value="1"/>
</dbReference>
<dbReference type="Proteomes" id="UP000192468">
    <property type="component" value="Unassembled WGS sequence"/>
</dbReference>
<keyword evidence="1" id="KW-0472">Membrane</keyword>
<sequence length="454" mass="51878">MGSSNWGYKKNGDKKMNLKRYKKSIVAAILIIIIAGSFFIYVKLLEARKNVVLTVGIFCGSWNTPSENTYKILDSAILKFEKSHPGVKIEYSSGILKEDFSEWISEKILLGKEPDVFMVLPDDFNVLSSTGSLKNLDKLIKNDKDFNSSKYYESAYESGKYNKSQFALPYESVPTLMMVNKTLLDKEGIPVPKNNWTWDDFYNICKKVTKDTDKDGVIDQFGFYDYTWEDAVYSNGIKLFNTAGTKSYFGDEKVEEAVNFVKKLNDVNNGYRVTSQVFDMGKVAFRPLSFSEYRTYKPYPWSIKKYSNFEWDCIELPSGPNGKNVSQLNTLLMGISSRTMHEKLSWEFLKLLTYDEKTQKNVFKYSEGVSPIKAVIESPKNIDEINKSIPSESSLSMKILDNIMKSAAVTPKFKKYNAVMIKADNDMNNIINGKEDLDTALLILQRDINNMLIN</sequence>
<dbReference type="AlphaFoldDB" id="A0A1W1XHD9"/>
<name>A0A1W1XHD9_9CLOT</name>
<dbReference type="STRING" id="1121291.SAMN02745134_01912"/>
<accession>A0A1W1XHD9</accession>
<dbReference type="InterPro" id="IPR006059">
    <property type="entry name" value="SBP"/>
</dbReference>
<dbReference type="PANTHER" id="PTHR43649">
    <property type="entry name" value="ARABINOSE-BINDING PROTEIN-RELATED"/>
    <property type="match status" value="1"/>
</dbReference>
<dbReference type="EMBL" id="FWXH01000005">
    <property type="protein sequence ID" value="SMC23413.1"/>
    <property type="molecule type" value="Genomic_DNA"/>
</dbReference>
<dbReference type="SUPFAM" id="SSF53850">
    <property type="entry name" value="Periplasmic binding protein-like II"/>
    <property type="match status" value="1"/>
</dbReference>
<gene>
    <name evidence="2" type="ORF">SAMN02745134_01912</name>
</gene>
<dbReference type="PANTHER" id="PTHR43649:SF12">
    <property type="entry name" value="DIACETYLCHITOBIOSE BINDING PROTEIN DASA"/>
    <property type="match status" value="1"/>
</dbReference>
<evidence type="ECO:0000313" key="3">
    <source>
        <dbReference type="Proteomes" id="UP000192468"/>
    </source>
</evidence>